<gene>
    <name evidence="1" type="ORF">B7P43_G08141</name>
</gene>
<comment type="caution">
    <text evidence="1">The sequence shown here is derived from an EMBL/GenBank/DDBJ whole genome shotgun (WGS) entry which is preliminary data.</text>
</comment>
<evidence type="ECO:0000313" key="2">
    <source>
        <dbReference type="Proteomes" id="UP000235965"/>
    </source>
</evidence>
<evidence type="ECO:0000313" key="1">
    <source>
        <dbReference type="EMBL" id="PNF20414.1"/>
    </source>
</evidence>
<keyword evidence="2" id="KW-1185">Reference proteome</keyword>
<organism evidence="1 2">
    <name type="scientific">Cryptotermes secundus</name>
    <dbReference type="NCBI Taxonomy" id="105785"/>
    <lineage>
        <taxon>Eukaryota</taxon>
        <taxon>Metazoa</taxon>
        <taxon>Ecdysozoa</taxon>
        <taxon>Arthropoda</taxon>
        <taxon>Hexapoda</taxon>
        <taxon>Insecta</taxon>
        <taxon>Pterygota</taxon>
        <taxon>Neoptera</taxon>
        <taxon>Polyneoptera</taxon>
        <taxon>Dictyoptera</taxon>
        <taxon>Blattodea</taxon>
        <taxon>Blattoidea</taxon>
        <taxon>Termitoidae</taxon>
        <taxon>Kalotermitidae</taxon>
        <taxon>Cryptotermitinae</taxon>
        <taxon>Cryptotermes</taxon>
    </lineage>
</organism>
<name>A0A2J7PVQ2_9NEOP</name>
<accession>A0A2J7PVQ2</accession>
<reference evidence="1 2" key="1">
    <citation type="submission" date="2017-12" db="EMBL/GenBank/DDBJ databases">
        <title>Hemimetabolous genomes reveal molecular basis of termite eusociality.</title>
        <authorList>
            <person name="Harrison M.C."/>
            <person name="Jongepier E."/>
            <person name="Robertson H.M."/>
            <person name="Arning N."/>
            <person name="Bitard-Feildel T."/>
            <person name="Chao H."/>
            <person name="Childers C.P."/>
            <person name="Dinh H."/>
            <person name="Doddapaneni H."/>
            <person name="Dugan S."/>
            <person name="Gowin J."/>
            <person name="Greiner C."/>
            <person name="Han Y."/>
            <person name="Hu H."/>
            <person name="Hughes D.S.T."/>
            <person name="Huylmans A.-K."/>
            <person name="Kemena C."/>
            <person name="Kremer L.P.M."/>
            <person name="Lee S.L."/>
            <person name="Lopez-Ezquerra A."/>
            <person name="Mallet L."/>
            <person name="Monroy-Kuhn J.M."/>
            <person name="Moser A."/>
            <person name="Murali S.C."/>
            <person name="Muzny D.M."/>
            <person name="Otani S."/>
            <person name="Piulachs M.-D."/>
            <person name="Poelchau M."/>
            <person name="Qu J."/>
            <person name="Schaub F."/>
            <person name="Wada-Katsumata A."/>
            <person name="Worley K.C."/>
            <person name="Xie Q."/>
            <person name="Ylla G."/>
            <person name="Poulsen M."/>
            <person name="Gibbs R.A."/>
            <person name="Schal C."/>
            <person name="Richards S."/>
            <person name="Belles X."/>
            <person name="Korb J."/>
            <person name="Bornberg-Bauer E."/>
        </authorList>
    </citation>
    <scope>NUCLEOTIDE SEQUENCE [LARGE SCALE GENOMIC DNA]</scope>
    <source>
        <tissue evidence="1">Whole body</tissue>
    </source>
</reference>
<dbReference type="InParanoid" id="A0A2J7PVQ2"/>
<dbReference type="EMBL" id="NEVH01020943">
    <property type="protein sequence ID" value="PNF20414.1"/>
    <property type="molecule type" value="Genomic_DNA"/>
</dbReference>
<sequence length="95" mass="10756">KSAATQEYPSILWNPKVHCRVHKSPPLVPILSQINPPNPKLQDHPLSTVRDCLFNIFAATLHSRACSTNGEQRNAYRILLGKPEGKRPLGRPRRR</sequence>
<proteinExistence type="predicted"/>
<dbReference type="Proteomes" id="UP000235965">
    <property type="component" value="Unassembled WGS sequence"/>
</dbReference>
<dbReference type="AlphaFoldDB" id="A0A2J7PVQ2"/>
<protein>
    <submittedName>
        <fullName evidence="1">Uncharacterized protein</fullName>
    </submittedName>
</protein>
<feature type="non-terminal residue" evidence="1">
    <location>
        <position position="1"/>
    </location>
</feature>